<dbReference type="PROSITE" id="PS50030">
    <property type="entry name" value="UBA"/>
    <property type="match status" value="1"/>
</dbReference>
<evidence type="ECO:0000256" key="1">
    <source>
        <dbReference type="SAM" id="MobiDB-lite"/>
    </source>
</evidence>
<protein>
    <recommendedName>
        <fullName evidence="2">UBA domain-containing protein</fullName>
    </recommendedName>
</protein>
<accession>A0AAV7YCW2</accession>
<dbReference type="SUPFAM" id="SSF46934">
    <property type="entry name" value="UBA-like"/>
    <property type="match status" value="1"/>
</dbReference>
<feature type="region of interest" description="Disordered" evidence="1">
    <location>
        <begin position="26"/>
        <end position="50"/>
    </location>
</feature>
<comment type="caution">
    <text evidence="3">The sequence shown here is derived from an EMBL/GenBank/DDBJ whole genome shotgun (WGS) entry which is preliminary data.</text>
</comment>
<proteinExistence type="predicted"/>
<dbReference type="AlphaFoldDB" id="A0AAV7YCW2"/>
<evidence type="ECO:0000313" key="3">
    <source>
        <dbReference type="EMBL" id="KAJ3426375.1"/>
    </source>
</evidence>
<sequence>MNNHLLSQNEIQLPRLDDIRSQVFKEQEKEQEIEEEKKEQEKKEQEIEEKIEEPKEYQDFVKKFRSKEWFNDFRKMIFRNPDRLSYKIKEMHFSDDQELKGFAKQLLSNPKMFAKFFVEIYQEQELISHEENQKRKIQDERRRRENQKKRRLENIKNKPKGKPKSSYDWNSYDKQSSYYSPKNSGGSLFGKKKVAKKENHYFSQKVNETMNTNNQSLFTKKVPKLNTSVKPKFDESLVQTLVEFGVPKERCQDLLGRASGDVAVAANLYYSHL</sequence>
<dbReference type="EMBL" id="JANTQA010000070">
    <property type="protein sequence ID" value="KAJ3426375.1"/>
    <property type="molecule type" value="Genomic_DNA"/>
</dbReference>
<dbReference type="InterPro" id="IPR015940">
    <property type="entry name" value="UBA"/>
</dbReference>
<reference evidence="3" key="1">
    <citation type="submission" date="2022-08" db="EMBL/GenBank/DDBJ databases">
        <title>Novel sulphate-reducing endosymbionts in the free-living metamonad Anaeramoeba.</title>
        <authorList>
            <person name="Jerlstrom-Hultqvist J."/>
            <person name="Cepicka I."/>
            <person name="Gallot-Lavallee L."/>
            <person name="Salas-Leiva D."/>
            <person name="Curtis B.A."/>
            <person name="Zahonova K."/>
            <person name="Pipaliya S."/>
            <person name="Dacks J."/>
            <person name="Roger A.J."/>
        </authorList>
    </citation>
    <scope>NUCLEOTIDE SEQUENCE</scope>
    <source>
        <strain evidence="3">Busselton2</strain>
    </source>
</reference>
<dbReference type="InterPro" id="IPR009060">
    <property type="entry name" value="UBA-like_sf"/>
</dbReference>
<name>A0AAV7YCW2_9EUKA</name>
<feature type="compositionally biased region" description="Basic and acidic residues" evidence="1">
    <location>
        <begin position="130"/>
        <end position="143"/>
    </location>
</feature>
<dbReference type="Gene3D" id="1.10.8.10">
    <property type="entry name" value="DNA helicase RuvA subunit, C-terminal domain"/>
    <property type="match status" value="1"/>
</dbReference>
<feature type="region of interest" description="Disordered" evidence="1">
    <location>
        <begin position="130"/>
        <end position="169"/>
    </location>
</feature>
<dbReference type="Proteomes" id="UP001146793">
    <property type="component" value="Unassembled WGS sequence"/>
</dbReference>
<feature type="compositionally biased region" description="Basic and acidic residues" evidence="1">
    <location>
        <begin position="26"/>
        <end position="45"/>
    </location>
</feature>
<feature type="domain" description="UBA" evidence="2">
    <location>
        <begin position="232"/>
        <end position="272"/>
    </location>
</feature>
<gene>
    <name evidence="3" type="ORF">M0812_28829</name>
</gene>
<organism evidence="3 4">
    <name type="scientific">Anaeramoeba flamelloides</name>
    <dbReference type="NCBI Taxonomy" id="1746091"/>
    <lineage>
        <taxon>Eukaryota</taxon>
        <taxon>Metamonada</taxon>
        <taxon>Anaeramoebidae</taxon>
        <taxon>Anaeramoeba</taxon>
    </lineage>
</organism>
<feature type="compositionally biased region" description="Basic residues" evidence="1">
    <location>
        <begin position="144"/>
        <end position="163"/>
    </location>
</feature>
<evidence type="ECO:0000313" key="4">
    <source>
        <dbReference type="Proteomes" id="UP001146793"/>
    </source>
</evidence>
<evidence type="ECO:0000259" key="2">
    <source>
        <dbReference type="PROSITE" id="PS50030"/>
    </source>
</evidence>